<keyword evidence="4" id="KW-1185">Reference proteome</keyword>
<dbReference type="AlphaFoldDB" id="A0ABD3MUF4"/>
<organism evidence="3 4">
    <name type="scientific">Discostella pseudostelligera</name>
    <dbReference type="NCBI Taxonomy" id="259834"/>
    <lineage>
        <taxon>Eukaryota</taxon>
        <taxon>Sar</taxon>
        <taxon>Stramenopiles</taxon>
        <taxon>Ochrophyta</taxon>
        <taxon>Bacillariophyta</taxon>
        <taxon>Coscinodiscophyceae</taxon>
        <taxon>Thalassiosirophycidae</taxon>
        <taxon>Stephanodiscales</taxon>
        <taxon>Stephanodiscaceae</taxon>
        <taxon>Discostella</taxon>
    </lineage>
</organism>
<feature type="domain" description="Methyltransferase type 12" evidence="2">
    <location>
        <begin position="383"/>
        <end position="507"/>
    </location>
</feature>
<evidence type="ECO:0000259" key="2">
    <source>
        <dbReference type="Pfam" id="PF08242"/>
    </source>
</evidence>
<dbReference type="InterPro" id="IPR011990">
    <property type="entry name" value="TPR-like_helical_dom_sf"/>
</dbReference>
<sequence>MTRKRLTWTSAVTVILLSTLSSLGALPASVATTSNSDNEGEISHHLQKGNNALATGDISTAIQSYETCLSLDSNHRYCNINLASALVDANESDDDESIKKERMSKAISLLRHVLTLYPKDGDAAFNLALLLQDTSNSEETTRESAKLYQIAVEAMDMNPEEEDNWDALANMAAAKQELREFSGPYGARRSYERAIVLLEGTVQEYNTYIDQMINRDDSEKVEYDHEGYQHAQNQVNSINAYLSKLYYGYGTILSELSPSECLELMTEESLLMDTKDGIDEASAKIVCETNAVNAMRMAVDLDLNNVVAEHMLAAMTGGDNAERDGYNGKERASNEFVSALFDDFADSFDEKLGALGYQVPKLIGEAAYDLLGISGGEPFQSVLDAGCGTGLAGRFLRPLVTGPLVGVDLSKKMLEQAAECTMVKGCGLIAEDSTERDDLEEEKEEDERSKKPLYDKLVSSDLETVTLTELVSELSEDAIAGFDLIVAADVFVYIGNLQEILLNFAKLSNGSDSKASYLIFSCERIEDTKAAPTGWKLQSSGRYAHSKSYVTSVAEKAGFDLIRYDEIVPRMEKGEEVQGHLFVFAIGGAIDEDNVHYEVTMTTTDEL</sequence>
<evidence type="ECO:0000313" key="4">
    <source>
        <dbReference type="Proteomes" id="UP001530293"/>
    </source>
</evidence>
<dbReference type="EMBL" id="JALLBG020000075">
    <property type="protein sequence ID" value="KAL3767575.1"/>
    <property type="molecule type" value="Genomic_DNA"/>
</dbReference>
<protein>
    <recommendedName>
        <fullName evidence="2">Methyltransferase type 12 domain-containing protein</fullName>
    </recommendedName>
</protein>
<proteinExistence type="predicted"/>
<comment type="caution">
    <text evidence="3">The sequence shown here is derived from an EMBL/GenBank/DDBJ whole genome shotgun (WGS) entry which is preliminary data.</text>
</comment>
<accession>A0ABD3MUF4</accession>
<dbReference type="Gene3D" id="3.40.50.150">
    <property type="entry name" value="Vaccinia Virus protein VP39"/>
    <property type="match status" value="1"/>
</dbReference>
<dbReference type="Gene3D" id="1.25.40.10">
    <property type="entry name" value="Tetratricopeptide repeat domain"/>
    <property type="match status" value="2"/>
</dbReference>
<evidence type="ECO:0000313" key="3">
    <source>
        <dbReference type="EMBL" id="KAL3767575.1"/>
    </source>
</evidence>
<dbReference type="Proteomes" id="UP001530293">
    <property type="component" value="Unassembled WGS sequence"/>
</dbReference>
<name>A0ABD3MUF4_9STRA</name>
<dbReference type="Pfam" id="PF08242">
    <property type="entry name" value="Methyltransf_12"/>
    <property type="match status" value="1"/>
</dbReference>
<keyword evidence="1" id="KW-0732">Signal</keyword>
<feature type="chain" id="PRO_5044846929" description="Methyltransferase type 12 domain-containing protein" evidence="1">
    <location>
        <begin position="25"/>
        <end position="607"/>
    </location>
</feature>
<dbReference type="InterPro" id="IPR013217">
    <property type="entry name" value="Methyltransf_12"/>
</dbReference>
<reference evidence="3 4" key="1">
    <citation type="submission" date="2024-10" db="EMBL/GenBank/DDBJ databases">
        <title>Updated reference genomes for cyclostephanoid diatoms.</title>
        <authorList>
            <person name="Roberts W.R."/>
            <person name="Alverson A.J."/>
        </authorList>
    </citation>
    <scope>NUCLEOTIDE SEQUENCE [LARGE SCALE GENOMIC DNA]</scope>
    <source>
        <strain evidence="3 4">AJA232-27</strain>
    </source>
</reference>
<gene>
    <name evidence="3" type="ORF">ACHAWU_000238</name>
</gene>
<feature type="signal peptide" evidence="1">
    <location>
        <begin position="1"/>
        <end position="24"/>
    </location>
</feature>
<dbReference type="SUPFAM" id="SSF53335">
    <property type="entry name" value="S-adenosyl-L-methionine-dependent methyltransferases"/>
    <property type="match status" value="1"/>
</dbReference>
<dbReference type="SUPFAM" id="SSF48452">
    <property type="entry name" value="TPR-like"/>
    <property type="match status" value="1"/>
</dbReference>
<dbReference type="CDD" id="cd02440">
    <property type="entry name" value="AdoMet_MTases"/>
    <property type="match status" value="1"/>
</dbReference>
<dbReference type="InterPro" id="IPR029063">
    <property type="entry name" value="SAM-dependent_MTases_sf"/>
</dbReference>
<evidence type="ECO:0000256" key="1">
    <source>
        <dbReference type="SAM" id="SignalP"/>
    </source>
</evidence>